<evidence type="ECO:0000259" key="3">
    <source>
        <dbReference type="Pfam" id="PF17173"/>
    </source>
</evidence>
<comment type="caution">
    <text evidence="4">The sequence shown here is derived from an EMBL/GenBank/DDBJ whole genome shotgun (WGS) entry which is preliminary data.</text>
</comment>
<dbReference type="RefSeq" id="WP_114118346.1">
    <property type="nucleotide sequence ID" value="NZ_BMHU01000002.1"/>
</dbReference>
<keyword evidence="5" id="KW-1185">Reference proteome</keyword>
<feature type="chain" id="PRO_5038698669" evidence="2">
    <location>
        <begin position="26"/>
        <end position="491"/>
    </location>
</feature>
<dbReference type="Proteomes" id="UP000253508">
    <property type="component" value="Unassembled WGS sequence"/>
</dbReference>
<dbReference type="OrthoDB" id="3249697at2"/>
<feature type="region of interest" description="Disordered" evidence="1">
    <location>
        <begin position="466"/>
        <end position="491"/>
    </location>
</feature>
<evidence type="ECO:0000313" key="5">
    <source>
        <dbReference type="Proteomes" id="UP000253508"/>
    </source>
</evidence>
<dbReference type="Pfam" id="PF17173">
    <property type="entry name" value="DUF5129"/>
    <property type="match status" value="1"/>
</dbReference>
<organism evidence="4 5">
    <name type="scientific">Microbacterium sorbitolivorans</name>
    <dbReference type="NCBI Taxonomy" id="1867410"/>
    <lineage>
        <taxon>Bacteria</taxon>
        <taxon>Bacillati</taxon>
        <taxon>Actinomycetota</taxon>
        <taxon>Actinomycetes</taxon>
        <taxon>Micrococcales</taxon>
        <taxon>Microbacteriaceae</taxon>
        <taxon>Microbacterium</taxon>
    </lineage>
</organism>
<dbReference type="EMBL" id="QORO01000004">
    <property type="protein sequence ID" value="RCK58288.1"/>
    <property type="molecule type" value="Genomic_DNA"/>
</dbReference>
<proteinExistence type="predicted"/>
<feature type="compositionally biased region" description="Gly residues" evidence="1">
    <location>
        <begin position="474"/>
        <end position="491"/>
    </location>
</feature>
<feature type="signal peptide" evidence="2">
    <location>
        <begin position="1"/>
        <end position="25"/>
    </location>
</feature>
<evidence type="ECO:0000256" key="1">
    <source>
        <dbReference type="SAM" id="MobiDB-lite"/>
    </source>
</evidence>
<evidence type="ECO:0000256" key="2">
    <source>
        <dbReference type="SAM" id="SignalP"/>
    </source>
</evidence>
<dbReference type="InterPro" id="IPR033435">
    <property type="entry name" value="DUF5129"/>
</dbReference>
<reference evidence="4 5" key="1">
    <citation type="submission" date="2018-07" db="EMBL/GenBank/DDBJ databases">
        <title>Microbacterium endoborsara sp. nov., a novel actinobacterium isolated from Borszczowia aralocaspica.</title>
        <authorList>
            <person name="An D."/>
        </authorList>
    </citation>
    <scope>NUCLEOTIDE SEQUENCE [LARGE SCALE GENOMIC DNA]</scope>
    <source>
        <strain evidence="4 5">C1.15228</strain>
    </source>
</reference>
<gene>
    <name evidence="4" type="ORF">DTO57_11430</name>
</gene>
<accession>A0A367XXE9</accession>
<keyword evidence="2" id="KW-0732">Signal</keyword>
<feature type="domain" description="DUF5129" evidence="3">
    <location>
        <begin position="36"/>
        <end position="381"/>
    </location>
</feature>
<evidence type="ECO:0000313" key="4">
    <source>
        <dbReference type="EMBL" id="RCK58288.1"/>
    </source>
</evidence>
<dbReference type="PROSITE" id="PS51257">
    <property type="entry name" value="PROKAR_LIPOPROTEIN"/>
    <property type="match status" value="1"/>
</dbReference>
<sequence>MLVTKLIAGAGIALFVIAGSAGCAANDKAAPTSLTIDDTAGVLNAEKLNDVIGELEFREPTDVAIYTRTGEYSDNINRETLDYAREVHPEWISDDPDDYGDYWSDGLFIITLSVEDDGHGQIGTYFGEDRKVSESRMETMHAAGTDNFRLASWTDGVIDVAESGAELIGAPPISAGGWAAIGIGGVGGAGAVTGITLAVRRSRREAFARALDKGSEHLTQVAMDLQETEIAATTFPSGSRYAAELEKKFNEFLDLYKASDAERDQLRGLDKKQRSQTVNVTRAKTFQANAQKLDAIDDAISAASALYRRSPAWQRAWAAQTKPFLDDLSALPEIVEDAENELAAPAVALTSYGEQARATVERLGADLATEAISVDDALDRLREMRAELTSKLEAFSEAQIAAFAKDESEADEMREEMRKSRRGSARAGGSILDLTYGYSYFWHVADYHAGYRAGTQSVESSRAAASSSSSGISSGYGGGTSFSGSGGSSRF</sequence>
<name>A0A367XXE9_9MICO</name>
<protein>
    <submittedName>
        <fullName evidence="4">DUF5129 domain-containing protein</fullName>
    </submittedName>
</protein>
<dbReference type="AlphaFoldDB" id="A0A367XXE9"/>